<proteinExistence type="predicted"/>
<dbReference type="AlphaFoldDB" id="C7NVF0"/>
<feature type="compositionally biased region" description="Low complexity" evidence="1">
    <location>
        <begin position="64"/>
        <end position="78"/>
    </location>
</feature>
<dbReference type="Proteomes" id="UP000002071">
    <property type="component" value="Chromosome"/>
</dbReference>
<feature type="region of interest" description="Disordered" evidence="1">
    <location>
        <begin position="42"/>
        <end position="123"/>
    </location>
</feature>
<dbReference type="KEGG" id="hut:Huta_1051"/>
<dbReference type="EMBL" id="CP001687">
    <property type="protein sequence ID" value="ACV11234.1"/>
    <property type="molecule type" value="Genomic_DNA"/>
</dbReference>
<keyword evidence="3" id="KW-1185">Reference proteome</keyword>
<dbReference type="GeneID" id="8383325"/>
<evidence type="ECO:0000313" key="2">
    <source>
        <dbReference type="EMBL" id="ACV11234.1"/>
    </source>
</evidence>
<gene>
    <name evidence="2" type="ordered locus">Huta_1051</name>
</gene>
<feature type="compositionally biased region" description="Basic and acidic residues" evidence="1">
    <location>
        <begin position="109"/>
        <end position="123"/>
    </location>
</feature>
<accession>C7NVF0</accession>
<dbReference type="Pfam" id="PF24350">
    <property type="entry name" value="DUF7510"/>
    <property type="match status" value="1"/>
</dbReference>
<dbReference type="RefSeq" id="WP_015788810.1">
    <property type="nucleotide sequence ID" value="NC_013158.1"/>
</dbReference>
<organism evidence="2 3">
    <name type="scientific">Halorhabdus utahensis (strain DSM 12940 / JCM 11049 / AX-2)</name>
    <dbReference type="NCBI Taxonomy" id="519442"/>
    <lineage>
        <taxon>Archaea</taxon>
        <taxon>Methanobacteriati</taxon>
        <taxon>Methanobacteriota</taxon>
        <taxon>Stenosarchaea group</taxon>
        <taxon>Halobacteria</taxon>
        <taxon>Halobacteriales</taxon>
        <taxon>Haloarculaceae</taxon>
        <taxon>Halorhabdus</taxon>
    </lineage>
</organism>
<dbReference type="InterPro" id="IPR055932">
    <property type="entry name" value="DUF7510"/>
</dbReference>
<dbReference type="eggNOG" id="arCOG06297">
    <property type="taxonomic scope" value="Archaea"/>
</dbReference>
<evidence type="ECO:0000256" key="1">
    <source>
        <dbReference type="SAM" id="MobiDB-lite"/>
    </source>
</evidence>
<sequence length="123" mass="12921">MSQGARGGGPPINVTTEFEDGRTVVTVTGNRNVAVVVNSVSGERVYLPPEEGEHDGEPSPYRPTGDSDSATAGSSGDSPYEGIQDDSPYGSRRQPDVALGVNPTADGFRVVHPEPADDVRILR</sequence>
<name>C7NVF0_HALUD</name>
<evidence type="ECO:0000313" key="3">
    <source>
        <dbReference type="Proteomes" id="UP000002071"/>
    </source>
</evidence>
<protein>
    <submittedName>
        <fullName evidence="2">Uncharacterized protein</fullName>
    </submittedName>
</protein>
<reference evidence="2 3" key="1">
    <citation type="journal article" date="2009" name="Stand. Genomic Sci.">
        <title>Complete genome sequence of Halorhabdus utahensis type strain (AX-2).</title>
        <authorList>
            <person name="Anderson I."/>
            <person name="Tindall B.J."/>
            <person name="Pomrenke H."/>
            <person name="Goker M."/>
            <person name="Lapidus A."/>
            <person name="Nolan M."/>
            <person name="Copeland A."/>
            <person name="Glavina Del Rio T."/>
            <person name="Chen F."/>
            <person name="Tice H."/>
            <person name="Cheng J.F."/>
            <person name="Lucas S."/>
            <person name="Chertkov O."/>
            <person name="Bruce D."/>
            <person name="Brettin T."/>
            <person name="Detter J.C."/>
            <person name="Han C."/>
            <person name="Goodwin L."/>
            <person name="Land M."/>
            <person name="Hauser L."/>
            <person name="Chang Y.J."/>
            <person name="Jeffries C.D."/>
            <person name="Pitluck S."/>
            <person name="Pati A."/>
            <person name="Mavromatis K."/>
            <person name="Ivanova N."/>
            <person name="Ovchinnikova G."/>
            <person name="Chen A."/>
            <person name="Palaniappan K."/>
            <person name="Chain P."/>
            <person name="Rohde M."/>
            <person name="Bristow J."/>
            <person name="Eisen J.A."/>
            <person name="Markowitz V."/>
            <person name="Hugenholtz P."/>
            <person name="Kyrpides N.C."/>
            <person name="Klenk H.P."/>
        </authorList>
    </citation>
    <scope>NUCLEOTIDE SEQUENCE [LARGE SCALE GENOMIC DNA]</scope>
    <source>
        <strain evidence="3">DSM 12940 / JCM 11049 / AX-2</strain>
    </source>
</reference>
<dbReference type="OrthoDB" id="336477at2157"/>
<dbReference type="HOGENOM" id="CLU_122693_0_0_2"/>